<dbReference type="STRING" id="1462996.AWM70_11115"/>
<feature type="signal peptide" evidence="6">
    <location>
        <begin position="1"/>
        <end position="41"/>
    </location>
</feature>
<dbReference type="Pfam" id="PF01547">
    <property type="entry name" value="SBP_bac_1"/>
    <property type="match status" value="1"/>
</dbReference>
<dbReference type="PANTHER" id="PTHR43649:SF31">
    <property type="entry name" value="SN-GLYCEROL-3-PHOSPHATE-BINDING PERIPLASMIC PROTEIN UGPB"/>
    <property type="match status" value="1"/>
</dbReference>
<dbReference type="EMBL" id="CP014167">
    <property type="protein sequence ID" value="ANS75082.1"/>
    <property type="molecule type" value="Genomic_DNA"/>
</dbReference>
<evidence type="ECO:0000256" key="4">
    <source>
        <dbReference type="ARBA" id="ARBA00022729"/>
    </source>
</evidence>
<name>A0A1B1N0Y1_9BACL</name>
<accession>A0A1B1N0Y1</accession>
<keyword evidence="8" id="KW-1185">Reference proteome</keyword>
<evidence type="ECO:0000256" key="1">
    <source>
        <dbReference type="ARBA" id="ARBA00004196"/>
    </source>
</evidence>
<reference evidence="7 8" key="1">
    <citation type="submission" date="2016-01" db="EMBL/GenBank/DDBJ databases">
        <title>Complete Genome Sequence of Paenibacillus yonginensis DCY84, a novel Plant Growth-Promoting Bacteria with Elicitation of Induced Systemic Resistance.</title>
        <authorList>
            <person name="Kim Y.J."/>
            <person name="Yang D.C."/>
            <person name="Sukweenadhi J."/>
        </authorList>
    </citation>
    <scope>NUCLEOTIDE SEQUENCE [LARGE SCALE GENOMIC DNA]</scope>
    <source>
        <strain evidence="7 8">DCY84</strain>
    </source>
</reference>
<evidence type="ECO:0000256" key="5">
    <source>
        <dbReference type="SAM" id="MobiDB-lite"/>
    </source>
</evidence>
<dbReference type="KEGG" id="pyg:AWM70_11115"/>
<evidence type="ECO:0000313" key="7">
    <source>
        <dbReference type="EMBL" id="ANS75082.1"/>
    </source>
</evidence>
<keyword evidence="4 6" id="KW-0732">Signal</keyword>
<dbReference type="InterPro" id="IPR006059">
    <property type="entry name" value="SBP"/>
</dbReference>
<dbReference type="OrthoDB" id="2675752at2"/>
<dbReference type="AlphaFoldDB" id="A0A1B1N0Y1"/>
<dbReference type="PANTHER" id="PTHR43649">
    <property type="entry name" value="ARABINOSE-BINDING PROTEIN-RELATED"/>
    <property type="match status" value="1"/>
</dbReference>
<evidence type="ECO:0000313" key="8">
    <source>
        <dbReference type="Proteomes" id="UP000092573"/>
    </source>
</evidence>
<dbReference type="InterPro" id="IPR050490">
    <property type="entry name" value="Bact_solute-bd_prot1"/>
</dbReference>
<proteinExistence type="inferred from homology"/>
<evidence type="ECO:0000256" key="3">
    <source>
        <dbReference type="ARBA" id="ARBA00022448"/>
    </source>
</evidence>
<sequence>MNKRIQAKFGFNGKTVRKLAGAGLVLALAFSVLSGCSGSKASDNEKKVLRVGMLYGGYDDTYFRQQYTDAYELTHGNVDIEIVPAIDQSIYRYNDGSQQIEQPDVLESMKKIMTGSNPVDVVVADTGTLKQLVQENMLKQLDPLIQEDKFDTSDFVPTVIDGLKDIGEGNLYALAPTFSSSALFYNKNLFQEAGVEPPHDGMTWDEVFDLARRVSKGEGKNRVYGLSFSTYMGSDPYWDIQNYTNSLQLRYFDDKAETMTVDTPQWEKIWSTMSKLYMDKVIPDGNEMMNGMNQGGAVATGPLSQDLFLSGKVAMVVGYNSYVNDVTDANNNASKIKNFKAIDWDVATMPTHPEKPGVGGNAYLSNAFAINSSAPNADTAWDFVKFQNSEEWAKIKSRSSYEMVARKSYIKPKDGLDYNVQAFYALKPVSPTNNSDDKLYAEKPGLSSVTSIGQKYFKEVLDNKKTPAEALKEWQQKGNTMLQAIKNNPKTMFQEDGTPFVPQDNGAAAGVKG</sequence>
<protein>
    <submittedName>
        <fullName evidence="7">ABC transporter substrate-binding protein</fullName>
    </submittedName>
</protein>
<dbReference type="Gene3D" id="3.40.190.10">
    <property type="entry name" value="Periplasmic binding protein-like II"/>
    <property type="match status" value="1"/>
</dbReference>
<evidence type="ECO:0000256" key="2">
    <source>
        <dbReference type="ARBA" id="ARBA00008520"/>
    </source>
</evidence>
<comment type="subcellular location">
    <subcellularLocation>
        <location evidence="1">Cell envelope</location>
    </subcellularLocation>
</comment>
<dbReference type="GO" id="GO:0030313">
    <property type="term" value="C:cell envelope"/>
    <property type="evidence" value="ECO:0007669"/>
    <property type="project" value="UniProtKB-SubCell"/>
</dbReference>
<feature type="chain" id="PRO_5008527577" evidence="6">
    <location>
        <begin position="42"/>
        <end position="513"/>
    </location>
</feature>
<organism evidence="7 8">
    <name type="scientific">Paenibacillus yonginensis</name>
    <dbReference type="NCBI Taxonomy" id="1462996"/>
    <lineage>
        <taxon>Bacteria</taxon>
        <taxon>Bacillati</taxon>
        <taxon>Bacillota</taxon>
        <taxon>Bacilli</taxon>
        <taxon>Bacillales</taxon>
        <taxon>Paenibacillaceae</taxon>
        <taxon>Paenibacillus</taxon>
    </lineage>
</organism>
<dbReference type="Proteomes" id="UP000092573">
    <property type="component" value="Chromosome"/>
</dbReference>
<comment type="similarity">
    <text evidence="2">Belongs to the bacterial solute-binding protein 1 family.</text>
</comment>
<dbReference type="RefSeq" id="WP_068696381.1">
    <property type="nucleotide sequence ID" value="NZ_CP014167.1"/>
</dbReference>
<gene>
    <name evidence="7" type="ORF">AWM70_11115</name>
</gene>
<feature type="region of interest" description="Disordered" evidence="5">
    <location>
        <begin position="494"/>
        <end position="513"/>
    </location>
</feature>
<dbReference type="SUPFAM" id="SSF53850">
    <property type="entry name" value="Periplasmic binding protein-like II"/>
    <property type="match status" value="1"/>
</dbReference>
<keyword evidence="3" id="KW-0813">Transport</keyword>
<evidence type="ECO:0000256" key="6">
    <source>
        <dbReference type="SAM" id="SignalP"/>
    </source>
</evidence>